<reference evidence="9" key="1">
    <citation type="submission" date="2023-07" db="EMBL/GenBank/DDBJ databases">
        <title>30 novel species of actinomycetes from the DSMZ collection.</title>
        <authorList>
            <person name="Nouioui I."/>
        </authorList>
    </citation>
    <scope>NUCLEOTIDE SEQUENCE [LARGE SCALE GENOMIC DNA]</scope>
    <source>
        <strain evidence="9">DSM 41636</strain>
    </source>
</reference>
<comment type="subcellular location">
    <subcellularLocation>
        <location evidence="1">Membrane</location>
        <topology evidence="1">Multi-pass membrane protein</topology>
    </subcellularLocation>
</comment>
<evidence type="ECO:0000256" key="5">
    <source>
        <dbReference type="ARBA" id="ARBA00023136"/>
    </source>
</evidence>
<evidence type="ECO:0000256" key="7">
    <source>
        <dbReference type="SAM" id="Phobius"/>
    </source>
</evidence>
<name>A0ABU2PX32_9ACTN</name>
<accession>A0ABU2PX32</accession>
<dbReference type="RefSeq" id="WP_311644760.1">
    <property type="nucleotide sequence ID" value="NZ_JAVRFA010000018.1"/>
</dbReference>
<dbReference type="Pfam" id="PF03239">
    <property type="entry name" value="FTR1"/>
    <property type="match status" value="1"/>
</dbReference>
<dbReference type="NCBIfam" id="NF041756">
    <property type="entry name" value="EfeU"/>
    <property type="match status" value="1"/>
</dbReference>
<keyword evidence="4 7" id="KW-1133">Transmembrane helix</keyword>
<keyword evidence="9" id="KW-1185">Reference proteome</keyword>
<dbReference type="PANTHER" id="PTHR31632:SF2">
    <property type="entry name" value="PLASMA MEMBRANE IRON PERMEASE"/>
    <property type="match status" value="1"/>
</dbReference>
<feature type="region of interest" description="Disordered" evidence="6">
    <location>
        <begin position="271"/>
        <end position="293"/>
    </location>
</feature>
<evidence type="ECO:0000313" key="8">
    <source>
        <dbReference type="EMBL" id="MDT0396382.1"/>
    </source>
</evidence>
<organism evidence="8 9">
    <name type="scientific">Streptomyces edwardsiae</name>
    <dbReference type="NCBI Taxonomy" id="3075527"/>
    <lineage>
        <taxon>Bacteria</taxon>
        <taxon>Bacillati</taxon>
        <taxon>Actinomycetota</taxon>
        <taxon>Actinomycetes</taxon>
        <taxon>Kitasatosporales</taxon>
        <taxon>Streptomycetaceae</taxon>
        <taxon>Streptomyces</taxon>
    </lineage>
</organism>
<comment type="similarity">
    <text evidence="2">Belongs to the oxidase-dependent Fe transporter (OFeT) (TC 9.A.10.1) family.</text>
</comment>
<feature type="transmembrane region" description="Helical" evidence="7">
    <location>
        <begin position="247"/>
        <end position="267"/>
    </location>
</feature>
<feature type="transmembrane region" description="Helical" evidence="7">
    <location>
        <begin position="149"/>
        <end position="167"/>
    </location>
</feature>
<dbReference type="Proteomes" id="UP001183881">
    <property type="component" value="Unassembled WGS sequence"/>
</dbReference>
<dbReference type="EMBL" id="JAVRFA010000018">
    <property type="protein sequence ID" value="MDT0396382.1"/>
    <property type="molecule type" value="Genomic_DNA"/>
</dbReference>
<evidence type="ECO:0000256" key="3">
    <source>
        <dbReference type="ARBA" id="ARBA00022692"/>
    </source>
</evidence>
<evidence type="ECO:0000256" key="1">
    <source>
        <dbReference type="ARBA" id="ARBA00004141"/>
    </source>
</evidence>
<protein>
    <submittedName>
        <fullName evidence="8">Iron uptake transporter permease EfeU</fullName>
    </submittedName>
</protein>
<evidence type="ECO:0000256" key="2">
    <source>
        <dbReference type="ARBA" id="ARBA00008333"/>
    </source>
</evidence>
<keyword evidence="5 7" id="KW-0472">Membrane</keyword>
<evidence type="ECO:0000256" key="6">
    <source>
        <dbReference type="SAM" id="MobiDB-lite"/>
    </source>
</evidence>
<proteinExistence type="inferred from homology"/>
<dbReference type="InterPro" id="IPR004923">
    <property type="entry name" value="FTR1/Fip1/EfeU"/>
</dbReference>
<sequence>MFSNYLIGLREGLEASLVVCILIAYLVKTGRRDALKPVWTGIGVAVVLALGFGCALEFGSQELTFEAQEALGGSLSLLAVCLVTWMVFWMRRTARHLKAELHGKLDAALAMGTGALVVTAFLAVGREGLETALFVWASVHAAGDGSPRPLIGVALGLATAVLLGWLFYRGALRINLARFFTWTGGMLVVVAAGVLAYGFHDLQEADWLPGLTDLAFDVSGAIPPDSWYGTLLKGVFNFQPDPTVLQVTVWLLYLVPALALFLAPVGFASGKGKVKEPDEQGSRPSRAPQAPQD</sequence>
<feature type="transmembrane region" description="Helical" evidence="7">
    <location>
        <begin position="38"/>
        <end position="58"/>
    </location>
</feature>
<feature type="transmembrane region" description="Helical" evidence="7">
    <location>
        <begin position="70"/>
        <end position="88"/>
    </location>
</feature>
<evidence type="ECO:0000256" key="4">
    <source>
        <dbReference type="ARBA" id="ARBA00022989"/>
    </source>
</evidence>
<feature type="transmembrane region" description="Helical" evidence="7">
    <location>
        <begin position="108"/>
        <end position="129"/>
    </location>
</feature>
<evidence type="ECO:0000313" key="9">
    <source>
        <dbReference type="Proteomes" id="UP001183881"/>
    </source>
</evidence>
<keyword evidence="3 7" id="KW-0812">Transmembrane</keyword>
<feature type="transmembrane region" description="Helical" evidence="7">
    <location>
        <begin position="179"/>
        <end position="199"/>
    </location>
</feature>
<dbReference type="PANTHER" id="PTHR31632">
    <property type="entry name" value="IRON TRANSPORTER FTH1"/>
    <property type="match status" value="1"/>
</dbReference>
<gene>
    <name evidence="8" type="primary">efeU</name>
    <name evidence="8" type="ORF">RM705_17060</name>
</gene>
<comment type="caution">
    <text evidence="8">The sequence shown here is derived from an EMBL/GenBank/DDBJ whole genome shotgun (WGS) entry which is preliminary data.</text>
</comment>